<gene>
    <name evidence="9" type="ORF">AAFF_G00277800</name>
</gene>
<dbReference type="SMART" id="SM00020">
    <property type="entry name" value="Tryp_SPc"/>
    <property type="match status" value="1"/>
</dbReference>
<dbReference type="Gene3D" id="2.40.10.10">
    <property type="entry name" value="Trypsin-like serine proteases"/>
    <property type="match status" value="3"/>
</dbReference>
<keyword evidence="4" id="KW-1015">Disulfide bond</keyword>
<evidence type="ECO:0000256" key="1">
    <source>
        <dbReference type="ARBA" id="ARBA00022670"/>
    </source>
</evidence>
<dbReference type="FunFam" id="2.40.10.10:FF:000003">
    <property type="entry name" value="Transmembrane serine protease 3"/>
    <property type="match status" value="1"/>
</dbReference>
<dbReference type="InterPro" id="IPR001254">
    <property type="entry name" value="Trypsin_dom"/>
</dbReference>
<keyword evidence="7" id="KW-0472">Membrane</keyword>
<dbReference type="InterPro" id="IPR043504">
    <property type="entry name" value="Peptidase_S1_PA_chymotrypsin"/>
</dbReference>
<keyword evidence="5" id="KW-0325">Glycoprotein</keyword>
<protein>
    <recommendedName>
        <fullName evidence="8">Peptidase S1 domain-containing protein</fullName>
    </recommendedName>
</protein>
<evidence type="ECO:0000313" key="9">
    <source>
        <dbReference type="EMBL" id="KAJ8372711.1"/>
    </source>
</evidence>
<keyword evidence="10" id="KW-1185">Reference proteome</keyword>
<feature type="domain" description="Peptidase S1" evidence="8">
    <location>
        <begin position="255"/>
        <end position="491"/>
    </location>
</feature>
<evidence type="ECO:0000256" key="6">
    <source>
        <dbReference type="RuleBase" id="RU363034"/>
    </source>
</evidence>
<dbReference type="InterPro" id="IPR001314">
    <property type="entry name" value="Peptidase_S1A"/>
</dbReference>
<dbReference type="PANTHER" id="PTHR24252">
    <property type="entry name" value="ACROSIN-RELATED"/>
    <property type="match status" value="1"/>
</dbReference>
<proteinExistence type="predicted"/>
<comment type="caution">
    <text evidence="9">The sequence shown here is derived from an EMBL/GenBank/DDBJ whole genome shotgun (WGS) entry which is preliminary data.</text>
</comment>
<dbReference type="InterPro" id="IPR001190">
    <property type="entry name" value="SRCR"/>
</dbReference>
<dbReference type="InterPro" id="IPR033116">
    <property type="entry name" value="TRYPSIN_SER"/>
</dbReference>
<keyword evidence="2 6" id="KW-0378">Hydrolase</keyword>
<keyword evidence="1 6" id="KW-0645">Protease</keyword>
<dbReference type="AlphaFoldDB" id="A0AAD7RA63"/>
<dbReference type="SUPFAM" id="SSF56487">
    <property type="entry name" value="SRCR-like"/>
    <property type="match status" value="1"/>
</dbReference>
<feature type="transmembrane region" description="Helical" evidence="7">
    <location>
        <begin position="84"/>
        <end position="108"/>
    </location>
</feature>
<dbReference type="EMBL" id="JAINUG010000389">
    <property type="protein sequence ID" value="KAJ8372711.1"/>
    <property type="molecule type" value="Genomic_DNA"/>
</dbReference>
<name>A0AAD7RA63_9TELE</name>
<dbReference type="PROSITE" id="PS00135">
    <property type="entry name" value="TRYPSIN_SER"/>
    <property type="match status" value="1"/>
</dbReference>
<evidence type="ECO:0000256" key="4">
    <source>
        <dbReference type="ARBA" id="ARBA00023157"/>
    </source>
</evidence>
<dbReference type="Pfam" id="PF15494">
    <property type="entry name" value="SRCR_2"/>
    <property type="match status" value="1"/>
</dbReference>
<evidence type="ECO:0000256" key="2">
    <source>
        <dbReference type="ARBA" id="ARBA00022801"/>
    </source>
</evidence>
<dbReference type="SUPFAM" id="SSF50494">
    <property type="entry name" value="Trypsin-like serine proteases"/>
    <property type="match status" value="1"/>
</dbReference>
<dbReference type="PRINTS" id="PR00722">
    <property type="entry name" value="CHYMOTRYPSIN"/>
</dbReference>
<keyword evidence="3 6" id="KW-0720">Serine protease</keyword>
<evidence type="ECO:0000256" key="7">
    <source>
        <dbReference type="SAM" id="Phobius"/>
    </source>
</evidence>
<dbReference type="InterPro" id="IPR009003">
    <property type="entry name" value="Peptidase_S1_PA"/>
</dbReference>
<evidence type="ECO:0000256" key="3">
    <source>
        <dbReference type="ARBA" id="ARBA00022825"/>
    </source>
</evidence>
<sequence length="495" mass="53761">MDPKEQNDPPPPYSLAVHGPLPPLQSYEEVVQGRAPGDTVWGIPHSQPYYIHHQPIAAAPPYVIQHVAPAPRRRKLSCGSRNSACCYGGSGGTTFLLVLLAIAIWLGVRYGPRLVYSLSSTNDVPSVMEKDTCPDNTVQCNGQRDCELGSDEAICVRFGKDGALQVKNFRDGRFLPVCEQGWSKSQSDETCAQLGFRSSYVTQALRTQSSSSLTLTGKSSDTIQGRVGVSASCPDQQIVSLGCVDCGRQQSSSRIIGGSVAELGQWPWQVSLHFFNSHTCGGSLISRDFVVTAAHCFPRTESSSQVARNWRVYGGIVSQFGLPAAYRVERIILNEFYNPDSNDYDIALLKLQQPVDFSTSVQPVCLPTTDQNFPPGTTCWTTGFGTTEEDADSGSTRLREVSVSIISTQVCNRNSVYQGRVTQNMLCAGDLASGGKDSCQGDSGGPLVCETNGRWFLVGVTSWGVGCGRRNSPGVYSNVNRLLPWIYSKMQLEKP</sequence>
<dbReference type="PANTHER" id="PTHR24252:SF27">
    <property type="entry name" value="TRANSMEMBRANE PROTEASE SERINE 3-LIKE"/>
    <property type="match status" value="1"/>
</dbReference>
<dbReference type="PROSITE" id="PS50240">
    <property type="entry name" value="TRYPSIN_DOM"/>
    <property type="match status" value="1"/>
</dbReference>
<organism evidence="9 10">
    <name type="scientific">Aldrovandia affinis</name>
    <dbReference type="NCBI Taxonomy" id="143900"/>
    <lineage>
        <taxon>Eukaryota</taxon>
        <taxon>Metazoa</taxon>
        <taxon>Chordata</taxon>
        <taxon>Craniata</taxon>
        <taxon>Vertebrata</taxon>
        <taxon>Euteleostomi</taxon>
        <taxon>Actinopterygii</taxon>
        <taxon>Neopterygii</taxon>
        <taxon>Teleostei</taxon>
        <taxon>Notacanthiformes</taxon>
        <taxon>Halosauridae</taxon>
        <taxon>Aldrovandia</taxon>
    </lineage>
</organism>
<dbReference type="InterPro" id="IPR018114">
    <property type="entry name" value="TRYPSIN_HIS"/>
</dbReference>
<dbReference type="InterPro" id="IPR036772">
    <property type="entry name" value="SRCR-like_dom_sf"/>
</dbReference>
<dbReference type="GO" id="GO:0006508">
    <property type="term" value="P:proteolysis"/>
    <property type="evidence" value="ECO:0007669"/>
    <property type="project" value="UniProtKB-KW"/>
</dbReference>
<reference evidence="9" key="1">
    <citation type="journal article" date="2023" name="Science">
        <title>Genome structures resolve the early diversification of teleost fishes.</title>
        <authorList>
            <person name="Parey E."/>
            <person name="Louis A."/>
            <person name="Montfort J."/>
            <person name="Bouchez O."/>
            <person name="Roques C."/>
            <person name="Iampietro C."/>
            <person name="Lluch J."/>
            <person name="Castinel A."/>
            <person name="Donnadieu C."/>
            <person name="Desvignes T."/>
            <person name="Floi Bucao C."/>
            <person name="Jouanno E."/>
            <person name="Wen M."/>
            <person name="Mejri S."/>
            <person name="Dirks R."/>
            <person name="Jansen H."/>
            <person name="Henkel C."/>
            <person name="Chen W.J."/>
            <person name="Zahm M."/>
            <person name="Cabau C."/>
            <person name="Klopp C."/>
            <person name="Thompson A.W."/>
            <person name="Robinson-Rechavi M."/>
            <person name="Braasch I."/>
            <person name="Lecointre G."/>
            <person name="Bobe J."/>
            <person name="Postlethwait J.H."/>
            <person name="Berthelot C."/>
            <person name="Roest Crollius H."/>
            <person name="Guiguen Y."/>
        </authorList>
    </citation>
    <scope>NUCLEOTIDE SEQUENCE</scope>
    <source>
        <strain evidence="9">NC1722</strain>
    </source>
</reference>
<keyword evidence="7" id="KW-0812">Transmembrane</keyword>
<dbReference type="GO" id="GO:0004252">
    <property type="term" value="F:serine-type endopeptidase activity"/>
    <property type="evidence" value="ECO:0007669"/>
    <property type="project" value="InterPro"/>
</dbReference>
<keyword evidence="7" id="KW-1133">Transmembrane helix</keyword>
<evidence type="ECO:0000256" key="5">
    <source>
        <dbReference type="ARBA" id="ARBA00023180"/>
    </source>
</evidence>
<dbReference type="Proteomes" id="UP001221898">
    <property type="component" value="Unassembled WGS sequence"/>
</dbReference>
<accession>A0AAD7RA63</accession>
<dbReference type="PROSITE" id="PS00134">
    <property type="entry name" value="TRYPSIN_HIS"/>
    <property type="match status" value="1"/>
</dbReference>
<evidence type="ECO:0000313" key="10">
    <source>
        <dbReference type="Proteomes" id="UP001221898"/>
    </source>
</evidence>
<dbReference type="Gene3D" id="3.10.250.10">
    <property type="entry name" value="SRCR-like domain"/>
    <property type="match status" value="1"/>
</dbReference>
<dbReference type="CDD" id="cd00190">
    <property type="entry name" value="Tryp_SPc"/>
    <property type="match status" value="1"/>
</dbReference>
<evidence type="ECO:0000259" key="8">
    <source>
        <dbReference type="PROSITE" id="PS50240"/>
    </source>
</evidence>
<dbReference type="GO" id="GO:0016020">
    <property type="term" value="C:membrane"/>
    <property type="evidence" value="ECO:0007669"/>
    <property type="project" value="InterPro"/>
</dbReference>
<dbReference type="Pfam" id="PF00089">
    <property type="entry name" value="Trypsin"/>
    <property type="match status" value="1"/>
</dbReference>